<keyword evidence="5" id="KW-0496">Mitochondrion</keyword>
<dbReference type="HOGENOM" id="CLU_715728_0_0_1"/>
<dbReference type="GO" id="GO:0005840">
    <property type="term" value="C:ribosome"/>
    <property type="evidence" value="ECO:0007669"/>
    <property type="project" value="UniProtKB-KW"/>
</dbReference>
<keyword evidence="3" id="KW-0689">Ribosomal protein</keyword>
<dbReference type="EMBL" id="CH476617">
    <property type="protein sequence ID" value="EEP80097.1"/>
    <property type="molecule type" value="Genomic_DNA"/>
</dbReference>
<feature type="compositionally biased region" description="Acidic residues" evidence="9">
    <location>
        <begin position="224"/>
        <end position="234"/>
    </location>
</feature>
<feature type="compositionally biased region" description="Basic and acidic residues" evidence="9">
    <location>
        <begin position="235"/>
        <end position="246"/>
    </location>
</feature>
<dbReference type="GO" id="GO:1990904">
    <property type="term" value="C:ribonucleoprotein complex"/>
    <property type="evidence" value="ECO:0007669"/>
    <property type="project" value="UniProtKB-KW"/>
</dbReference>
<feature type="region of interest" description="Disordered" evidence="9">
    <location>
        <begin position="341"/>
        <end position="390"/>
    </location>
</feature>
<dbReference type="GO" id="GO:0005739">
    <property type="term" value="C:mitochondrion"/>
    <property type="evidence" value="ECO:0007669"/>
    <property type="project" value="UniProtKB-SubCell"/>
</dbReference>
<evidence type="ECO:0000256" key="2">
    <source>
        <dbReference type="ARBA" id="ARBA00010741"/>
    </source>
</evidence>
<gene>
    <name evidence="10" type="ORF">UREG_04939</name>
</gene>
<keyword evidence="11" id="KW-1185">Reference proteome</keyword>
<dbReference type="GO" id="GO:0000150">
    <property type="term" value="F:DNA strand exchange activity"/>
    <property type="evidence" value="ECO:0007669"/>
    <property type="project" value="InterPro"/>
</dbReference>
<dbReference type="PANTHER" id="PTHR28184">
    <property type="entry name" value="MITOCHONDRIAL HOMOLOGOUS RECOMBINATION PROTEIN 1"/>
    <property type="match status" value="1"/>
</dbReference>
<evidence type="ECO:0000256" key="6">
    <source>
        <dbReference type="ARBA" id="ARBA00023163"/>
    </source>
</evidence>
<evidence type="ECO:0000256" key="3">
    <source>
        <dbReference type="ARBA" id="ARBA00022980"/>
    </source>
</evidence>
<dbReference type="InterPro" id="IPR024629">
    <property type="entry name" value="Ribosomal_mL67"/>
</dbReference>
<dbReference type="Proteomes" id="UP000002058">
    <property type="component" value="Unassembled WGS sequence"/>
</dbReference>
<dbReference type="RefSeq" id="XP_002584250.1">
    <property type="nucleotide sequence ID" value="XM_002584204.1"/>
</dbReference>
<organism evidence="10 11">
    <name type="scientific">Uncinocarpus reesii (strain UAMH 1704)</name>
    <dbReference type="NCBI Taxonomy" id="336963"/>
    <lineage>
        <taxon>Eukaryota</taxon>
        <taxon>Fungi</taxon>
        <taxon>Dikarya</taxon>
        <taxon>Ascomycota</taxon>
        <taxon>Pezizomycotina</taxon>
        <taxon>Eurotiomycetes</taxon>
        <taxon>Eurotiomycetidae</taxon>
        <taxon>Onygenales</taxon>
        <taxon>Onygenaceae</taxon>
        <taxon>Uncinocarpus</taxon>
    </lineage>
</organism>
<evidence type="ECO:0000256" key="9">
    <source>
        <dbReference type="SAM" id="MobiDB-lite"/>
    </source>
</evidence>
<dbReference type="GO" id="GO:0003697">
    <property type="term" value="F:single-stranded DNA binding"/>
    <property type="evidence" value="ECO:0007669"/>
    <property type="project" value="InterPro"/>
</dbReference>
<dbReference type="AlphaFoldDB" id="C4JUY6"/>
<protein>
    <recommendedName>
        <fullName evidence="8">Large ribosomal subunit protein mL67</fullName>
    </recommendedName>
</protein>
<evidence type="ECO:0000256" key="1">
    <source>
        <dbReference type="ARBA" id="ARBA00004173"/>
    </source>
</evidence>
<dbReference type="GO" id="GO:0003735">
    <property type="term" value="F:structural constituent of ribosome"/>
    <property type="evidence" value="ECO:0007669"/>
    <property type="project" value="TreeGrafter"/>
</dbReference>
<keyword evidence="7" id="KW-0687">Ribonucleoprotein</keyword>
<evidence type="ECO:0000256" key="8">
    <source>
        <dbReference type="ARBA" id="ARBA00035185"/>
    </source>
</evidence>
<evidence type="ECO:0000313" key="11">
    <source>
        <dbReference type="Proteomes" id="UP000002058"/>
    </source>
</evidence>
<evidence type="ECO:0000313" key="10">
    <source>
        <dbReference type="EMBL" id="EEP80097.1"/>
    </source>
</evidence>
<dbReference type="OMA" id="GQIMMKK"/>
<keyword evidence="6" id="KW-0804">Transcription</keyword>
<keyword evidence="4" id="KW-0805">Transcription regulation</keyword>
<evidence type="ECO:0000256" key="5">
    <source>
        <dbReference type="ARBA" id="ARBA00023128"/>
    </source>
</evidence>
<feature type="region of interest" description="Disordered" evidence="9">
    <location>
        <begin position="223"/>
        <end position="248"/>
    </location>
</feature>
<dbReference type="VEuPathDB" id="FungiDB:UREG_04939"/>
<name>C4JUY6_UNCRE</name>
<dbReference type="GeneID" id="8437992"/>
<proteinExistence type="inferred from homology"/>
<feature type="compositionally biased region" description="Polar residues" evidence="9">
    <location>
        <begin position="350"/>
        <end position="365"/>
    </location>
</feature>
<accession>C4JUY6</accession>
<sequence length="390" mass="44327">MATTAANAATKAPRTLQLLDPTTLATSRAVRFPSTDGIPIQGQVRFPNSRAAKNFRERESAKLKRALQSLTHGKNIFAYNNLRTNQVVYSLSRTLERENVLSQLIYHGKKTVPATVRKDMWIPYFSIHFPAPSLGLQAYKLLREFSVQRQLSPPQESIINSEETLARKRPRDPLEAKKWDEIWKPRIGQFMMKKDRARVLMDQKATSVADVAAVLAIQQKAEEKAEEEVEEEGKEEEKKTGDEKTKISHRARKRLVRARRKEKALEESVRQRIAKLERALSRKGIQAKIDENGELEDHKVAEGEVKILWTDLQDAQNAEEWPESVRHGELEPTREHIIGSKLKAQELQPAAQSQPVSSEAGSTTEGHPGAQEQTEEPAKKGLNRLKFWKN</sequence>
<feature type="compositionally biased region" description="Basic residues" evidence="9">
    <location>
        <begin position="381"/>
        <end position="390"/>
    </location>
</feature>
<evidence type="ECO:0000256" key="7">
    <source>
        <dbReference type="ARBA" id="ARBA00023274"/>
    </source>
</evidence>
<dbReference type="OrthoDB" id="5333655at2759"/>
<dbReference type="Pfam" id="PF12829">
    <property type="entry name" value="Mhr1"/>
    <property type="match status" value="1"/>
</dbReference>
<reference evidence="11" key="1">
    <citation type="journal article" date="2009" name="Genome Res.">
        <title>Comparative genomic analyses of the human fungal pathogens Coccidioides and their relatives.</title>
        <authorList>
            <person name="Sharpton T.J."/>
            <person name="Stajich J.E."/>
            <person name="Rounsley S.D."/>
            <person name="Gardner M.J."/>
            <person name="Wortman J.R."/>
            <person name="Jordar V.S."/>
            <person name="Maiti R."/>
            <person name="Kodira C.D."/>
            <person name="Neafsey D.E."/>
            <person name="Zeng Q."/>
            <person name="Hung C.-Y."/>
            <person name="McMahan C."/>
            <person name="Muszewska A."/>
            <person name="Grynberg M."/>
            <person name="Mandel M.A."/>
            <person name="Kellner E.M."/>
            <person name="Barker B.M."/>
            <person name="Galgiani J.N."/>
            <person name="Orbach M.J."/>
            <person name="Kirkland T.N."/>
            <person name="Cole G.T."/>
            <person name="Henn M.R."/>
            <person name="Birren B.W."/>
            <person name="Taylor J.W."/>
        </authorList>
    </citation>
    <scope>NUCLEOTIDE SEQUENCE [LARGE SCALE GENOMIC DNA]</scope>
    <source>
        <strain evidence="11">UAMH 1704</strain>
    </source>
</reference>
<comment type="subcellular location">
    <subcellularLocation>
        <location evidence="1">Mitochondrion</location>
    </subcellularLocation>
</comment>
<dbReference type="InParanoid" id="C4JUY6"/>
<evidence type="ECO:0000256" key="4">
    <source>
        <dbReference type="ARBA" id="ARBA00023015"/>
    </source>
</evidence>
<dbReference type="PANTHER" id="PTHR28184:SF1">
    <property type="entry name" value="LARGE RIBOSOMAL SUBUNIT PROTEIN ML67"/>
    <property type="match status" value="1"/>
</dbReference>
<dbReference type="STRING" id="336963.C4JUY6"/>
<dbReference type="eggNOG" id="ENOG502S5F1">
    <property type="taxonomic scope" value="Eukaryota"/>
</dbReference>
<comment type="similarity">
    <text evidence="2">Belongs to the mitochondrion-specific ribosomal protein mL67 family.</text>
</comment>
<dbReference type="KEGG" id="ure:UREG_04939"/>